<reference evidence="4" key="1">
    <citation type="submission" date="2016-10" db="EMBL/GenBank/DDBJ databases">
        <authorList>
            <person name="Varghese N."/>
            <person name="Submissions S."/>
        </authorList>
    </citation>
    <scope>NUCLEOTIDE SEQUENCE [LARGE SCALE GENOMIC DNA]</scope>
    <source>
        <strain evidence="4">CGMCC 1.7739</strain>
    </source>
</reference>
<gene>
    <name evidence="3" type="ORF">SAMN04488063_0297</name>
</gene>
<dbReference type="STRING" id="553467.SAMN04488063_0297"/>
<dbReference type="InterPro" id="IPR036412">
    <property type="entry name" value="HAD-like_sf"/>
</dbReference>
<dbReference type="Pfam" id="PF13419">
    <property type="entry name" value="HAD_2"/>
    <property type="match status" value="1"/>
</dbReference>
<dbReference type="PANTHER" id="PTHR43434:SF1">
    <property type="entry name" value="PHOSPHOGLYCOLATE PHOSPHATASE"/>
    <property type="match status" value="1"/>
</dbReference>
<dbReference type="InterPro" id="IPR041492">
    <property type="entry name" value="HAD_2"/>
</dbReference>
<dbReference type="Proteomes" id="UP000198876">
    <property type="component" value="Unassembled WGS sequence"/>
</dbReference>
<evidence type="ECO:0000313" key="4">
    <source>
        <dbReference type="Proteomes" id="UP000198876"/>
    </source>
</evidence>
<dbReference type="Gene3D" id="3.40.50.1000">
    <property type="entry name" value="HAD superfamily/HAD-like"/>
    <property type="match status" value="1"/>
</dbReference>
<feature type="compositionally biased region" description="Basic and acidic residues" evidence="2">
    <location>
        <begin position="198"/>
        <end position="213"/>
    </location>
</feature>
<protein>
    <submittedName>
        <fullName evidence="3">Phosphoglycolate phosphatase</fullName>
    </submittedName>
</protein>
<feature type="region of interest" description="Disordered" evidence="2">
    <location>
        <begin position="195"/>
        <end position="222"/>
    </location>
</feature>
<dbReference type="RefSeq" id="WP_092887400.1">
    <property type="nucleotide sequence ID" value="NZ_FOOQ01000001.1"/>
</dbReference>
<evidence type="ECO:0000313" key="3">
    <source>
        <dbReference type="EMBL" id="SFF78968.1"/>
    </source>
</evidence>
<dbReference type="SFLD" id="SFLDS00003">
    <property type="entry name" value="Haloacid_Dehalogenase"/>
    <property type="match status" value="1"/>
</dbReference>
<comment type="similarity">
    <text evidence="1">Belongs to the HAD-like hydrolase superfamily.</text>
</comment>
<proteinExistence type="inferred from homology"/>
<dbReference type="SFLD" id="SFLDG01129">
    <property type="entry name" value="C1.5:_HAD__Beta-PGM__Phosphata"/>
    <property type="match status" value="1"/>
</dbReference>
<dbReference type="InterPro" id="IPR050155">
    <property type="entry name" value="HAD-like_hydrolase_sf"/>
</dbReference>
<dbReference type="Gene3D" id="1.10.150.240">
    <property type="entry name" value="Putative phosphatase, domain 2"/>
    <property type="match status" value="1"/>
</dbReference>
<sequence length="233" mass="25523">MTYSATDGPYDAYVFDVDGVLVELPSRDALGEAAARTFSRFGLESPSRDGVRALVTGDVERITDLCRSAGVDRSAFCTRAARETYRAQKRELEQGLRTLYDDVSALSDLSAPSALVSNNLRRVVEEVVDRFDLRTRLGVESVRAPAFTPEDLARTKPDPHYLRAACEDVGVEPERTLYVGDEPVDVAAATRAGADSALLRRESRDEDAARSTPDDFDAGEPTYVVESLRELVA</sequence>
<accession>A0A1I2LKB8</accession>
<keyword evidence="4" id="KW-1185">Reference proteome</keyword>
<evidence type="ECO:0000256" key="2">
    <source>
        <dbReference type="SAM" id="MobiDB-lite"/>
    </source>
</evidence>
<dbReference type="AlphaFoldDB" id="A0A1I2LKB8"/>
<dbReference type="InterPro" id="IPR023214">
    <property type="entry name" value="HAD_sf"/>
</dbReference>
<dbReference type="NCBIfam" id="TIGR01509">
    <property type="entry name" value="HAD-SF-IA-v3"/>
    <property type="match status" value="1"/>
</dbReference>
<dbReference type="InterPro" id="IPR006439">
    <property type="entry name" value="HAD-SF_hydro_IA"/>
</dbReference>
<evidence type="ECO:0000256" key="1">
    <source>
        <dbReference type="ARBA" id="ARBA00007958"/>
    </source>
</evidence>
<name>A0A1I2LKB8_9EURY</name>
<dbReference type="SUPFAM" id="SSF56784">
    <property type="entry name" value="HAD-like"/>
    <property type="match status" value="1"/>
</dbReference>
<dbReference type="NCBIfam" id="TIGR01549">
    <property type="entry name" value="HAD-SF-IA-v1"/>
    <property type="match status" value="1"/>
</dbReference>
<organism evidence="3 4">
    <name type="scientific">Halopelagius inordinatus</name>
    <dbReference type="NCBI Taxonomy" id="553467"/>
    <lineage>
        <taxon>Archaea</taxon>
        <taxon>Methanobacteriati</taxon>
        <taxon>Methanobacteriota</taxon>
        <taxon>Stenosarchaea group</taxon>
        <taxon>Halobacteria</taxon>
        <taxon>Halobacteriales</taxon>
        <taxon>Haloferacaceae</taxon>
    </lineage>
</organism>
<dbReference type="EMBL" id="FOOQ01000001">
    <property type="protein sequence ID" value="SFF78968.1"/>
    <property type="molecule type" value="Genomic_DNA"/>
</dbReference>
<dbReference type="OrthoDB" id="115864at2157"/>
<dbReference type="PANTHER" id="PTHR43434">
    <property type="entry name" value="PHOSPHOGLYCOLATE PHOSPHATASE"/>
    <property type="match status" value="1"/>
</dbReference>
<dbReference type="GO" id="GO:0008967">
    <property type="term" value="F:phosphoglycolate phosphatase activity"/>
    <property type="evidence" value="ECO:0007669"/>
    <property type="project" value="TreeGrafter"/>
</dbReference>
<dbReference type="GO" id="GO:0006281">
    <property type="term" value="P:DNA repair"/>
    <property type="evidence" value="ECO:0007669"/>
    <property type="project" value="TreeGrafter"/>
</dbReference>
<dbReference type="InterPro" id="IPR023198">
    <property type="entry name" value="PGP-like_dom2"/>
</dbReference>